<evidence type="ECO:0000313" key="3">
    <source>
        <dbReference type="Proteomes" id="UP000824890"/>
    </source>
</evidence>
<dbReference type="EMBL" id="JAGKQM010000018">
    <property type="protein sequence ID" value="KAH0862739.1"/>
    <property type="molecule type" value="Genomic_DNA"/>
</dbReference>
<dbReference type="Proteomes" id="UP000824890">
    <property type="component" value="Unassembled WGS sequence"/>
</dbReference>
<name>A0ABQ7Y4T3_BRANA</name>
<organism evidence="2 3">
    <name type="scientific">Brassica napus</name>
    <name type="common">Rape</name>
    <dbReference type="NCBI Taxonomy" id="3708"/>
    <lineage>
        <taxon>Eukaryota</taxon>
        <taxon>Viridiplantae</taxon>
        <taxon>Streptophyta</taxon>
        <taxon>Embryophyta</taxon>
        <taxon>Tracheophyta</taxon>
        <taxon>Spermatophyta</taxon>
        <taxon>Magnoliopsida</taxon>
        <taxon>eudicotyledons</taxon>
        <taxon>Gunneridae</taxon>
        <taxon>Pentapetalae</taxon>
        <taxon>rosids</taxon>
        <taxon>malvids</taxon>
        <taxon>Brassicales</taxon>
        <taxon>Brassicaceae</taxon>
        <taxon>Brassiceae</taxon>
        <taxon>Brassica</taxon>
    </lineage>
</organism>
<evidence type="ECO:0000313" key="2">
    <source>
        <dbReference type="EMBL" id="KAH0862739.1"/>
    </source>
</evidence>
<evidence type="ECO:0000256" key="1">
    <source>
        <dbReference type="SAM" id="MobiDB-lite"/>
    </source>
</evidence>
<accession>A0ABQ7Y4T3</accession>
<comment type="caution">
    <text evidence="2">The sequence shown here is derived from an EMBL/GenBank/DDBJ whole genome shotgun (WGS) entry which is preliminary data.</text>
</comment>
<feature type="region of interest" description="Disordered" evidence="1">
    <location>
        <begin position="34"/>
        <end position="90"/>
    </location>
</feature>
<reference evidence="2 3" key="1">
    <citation type="submission" date="2021-05" db="EMBL/GenBank/DDBJ databases">
        <title>Genome Assembly of Synthetic Allotetraploid Brassica napus Reveals Homoeologous Exchanges between Subgenomes.</title>
        <authorList>
            <person name="Davis J.T."/>
        </authorList>
    </citation>
    <scope>NUCLEOTIDE SEQUENCE [LARGE SCALE GENOMIC DNA]</scope>
    <source>
        <strain evidence="3">cv. Da-Ae</strain>
        <tissue evidence="2">Seedling</tissue>
    </source>
</reference>
<sequence length="90" mass="10374">MIEIHDASKLRAHPLTDLDILDANTFQPMMDTIQNTESETVTENEYDTVDLEDDSSVPSRNQNETPSSYYQSSKRVYRSTLRSSSSERKR</sequence>
<protein>
    <submittedName>
        <fullName evidence="2">Uncharacterized protein</fullName>
    </submittedName>
</protein>
<gene>
    <name evidence="2" type="ORF">HID58_079950</name>
</gene>
<feature type="compositionally biased region" description="Acidic residues" evidence="1">
    <location>
        <begin position="40"/>
        <end position="55"/>
    </location>
</feature>
<keyword evidence="3" id="KW-1185">Reference proteome</keyword>
<proteinExistence type="predicted"/>
<feature type="compositionally biased region" description="Polar residues" evidence="1">
    <location>
        <begin position="56"/>
        <end position="84"/>
    </location>
</feature>